<organism evidence="1 2">
    <name type="scientific">Nezara viridula</name>
    <name type="common">Southern green stink bug</name>
    <name type="synonym">Cimex viridulus</name>
    <dbReference type="NCBI Taxonomy" id="85310"/>
    <lineage>
        <taxon>Eukaryota</taxon>
        <taxon>Metazoa</taxon>
        <taxon>Ecdysozoa</taxon>
        <taxon>Arthropoda</taxon>
        <taxon>Hexapoda</taxon>
        <taxon>Insecta</taxon>
        <taxon>Pterygota</taxon>
        <taxon>Neoptera</taxon>
        <taxon>Paraneoptera</taxon>
        <taxon>Hemiptera</taxon>
        <taxon>Heteroptera</taxon>
        <taxon>Panheteroptera</taxon>
        <taxon>Pentatomomorpha</taxon>
        <taxon>Pentatomoidea</taxon>
        <taxon>Pentatomidae</taxon>
        <taxon>Pentatominae</taxon>
        <taxon>Nezara</taxon>
    </lineage>
</organism>
<dbReference type="InterPro" id="IPR036728">
    <property type="entry name" value="PBP_GOBP_sf"/>
</dbReference>
<proteinExistence type="predicted"/>
<evidence type="ECO:0000313" key="1">
    <source>
        <dbReference type="EMBL" id="CAH1392069.1"/>
    </source>
</evidence>
<sequence>MVYIVGTKTCSVSSHPLLALRHIDNTGSCKHAVFTPDFPCCSMHSTFDYNDPTFPKEAKIKADGSIDKQKDKEALEEIVKDDELKAKLLVAIEECDVKEKADKCEAAYDFVKCKKAKAGKH</sequence>
<protein>
    <submittedName>
        <fullName evidence="1">Uncharacterized protein</fullName>
    </submittedName>
</protein>
<reference evidence="1" key="1">
    <citation type="submission" date="2022-01" db="EMBL/GenBank/DDBJ databases">
        <authorList>
            <person name="King R."/>
        </authorList>
    </citation>
    <scope>NUCLEOTIDE SEQUENCE</scope>
</reference>
<name>A0A9P0GY44_NEZVI</name>
<dbReference type="Proteomes" id="UP001152798">
    <property type="component" value="Chromosome 1"/>
</dbReference>
<dbReference type="Gene3D" id="1.10.238.20">
    <property type="entry name" value="Pheromone/general odorant binding protein domain"/>
    <property type="match status" value="1"/>
</dbReference>
<evidence type="ECO:0000313" key="2">
    <source>
        <dbReference type="Proteomes" id="UP001152798"/>
    </source>
</evidence>
<gene>
    <name evidence="1" type="ORF">NEZAVI_LOCUS2959</name>
</gene>
<keyword evidence="2" id="KW-1185">Reference proteome</keyword>
<accession>A0A9P0GY44</accession>
<dbReference type="CDD" id="cd23992">
    <property type="entry name" value="PBP_GOBP"/>
    <property type="match status" value="1"/>
</dbReference>
<dbReference type="EMBL" id="OV725077">
    <property type="protein sequence ID" value="CAH1392069.1"/>
    <property type="molecule type" value="Genomic_DNA"/>
</dbReference>
<dbReference type="GO" id="GO:0005549">
    <property type="term" value="F:odorant binding"/>
    <property type="evidence" value="ECO:0007669"/>
    <property type="project" value="InterPro"/>
</dbReference>
<dbReference type="AlphaFoldDB" id="A0A9P0GY44"/>
<dbReference type="SUPFAM" id="SSF47565">
    <property type="entry name" value="Insect pheromone/odorant-binding proteins"/>
    <property type="match status" value="1"/>
</dbReference>